<evidence type="ECO:0000256" key="6">
    <source>
        <dbReference type="ARBA" id="ARBA00023277"/>
    </source>
</evidence>
<evidence type="ECO:0000313" key="11">
    <source>
        <dbReference type="EnsemblProtists" id="PYU1_T003755"/>
    </source>
</evidence>
<evidence type="ECO:0000256" key="2">
    <source>
        <dbReference type="ARBA" id="ARBA00010838"/>
    </source>
</evidence>
<comment type="catalytic activity">
    <reaction evidence="1">
        <text>Hydrolysis of terminal, non-reducing beta-D-glucosyl residues with release of beta-D-glucose.</text>
        <dbReference type="EC" id="3.2.1.21"/>
    </reaction>
</comment>
<dbReference type="AlphaFoldDB" id="K3WFL4"/>
<dbReference type="InterPro" id="IPR017736">
    <property type="entry name" value="Glyco_hydro_1_beta-glucosidase"/>
</dbReference>
<dbReference type="FunFam" id="3.20.20.80:FF:000011">
    <property type="entry name" value="Cytosolic beta-glucosidase"/>
    <property type="match status" value="1"/>
</dbReference>
<evidence type="ECO:0000256" key="1">
    <source>
        <dbReference type="ARBA" id="ARBA00000448"/>
    </source>
</evidence>
<evidence type="ECO:0000256" key="7">
    <source>
        <dbReference type="ARBA" id="ARBA00023295"/>
    </source>
</evidence>
<feature type="binding site" evidence="10">
    <location>
        <position position="21"/>
    </location>
    <ligand>
        <name>substrate</name>
    </ligand>
</feature>
<evidence type="ECO:0000256" key="3">
    <source>
        <dbReference type="ARBA" id="ARBA00012744"/>
    </source>
</evidence>
<reference evidence="12" key="1">
    <citation type="journal article" date="2010" name="Genome Biol.">
        <title>Genome sequence of the necrotrophic plant pathogen Pythium ultimum reveals original pathogenicity mechanisms and effector repertoire.</title>
        <authorList>
            <person name="Levesque C.A."/>
            <person name="Brouwer H."/>
            <person name="Cano L."/>
            <person name="Hamilton J.P."/>
            <person name="Holt C."/>
            <person name="Huitema E."/>
            <person name="Raffaele S."/>
            <person name="Robideau G.P."/>
            <person name="Thines M."/>
            <person name="Win J."/>
            <person name="Zerillo M.M."/>
            <person name="Beakes G.W."/>
            <person name="Boore J.L."/>
            <person name="Busam D."/>
            <person name="Dumas B."/>
            <person name="Ferriera S."/>
            <person name="Fuerstenberg S.I."/>
            <person name="Gachon C.M."/>
            <person name="Gaulin E."/>
            <person name="Govers F."/>
            <person name="Grenville-Briggs L."/>
            <person name="Horner N."/>
            <person name="Hostetler J."/>
            <person name="Jiang R.H."/>
            <person name="Johnson J."/>
            <person name="Krajaejun T."/>
            <person name="Lin H."/>
            <person name="Meijer H.J."/>
            <person name="Moore B."/>
            <person name="Morris P."/>
            <person name="Phuntmart V."/>
            <person name="Puiu D."/>
            <person name="Shetty J."/>
            <person name="Stajich J.E."/>
            <person name="Tripathy S."/>
            <person name="Wawra S."/>
            <person name="van West P."/>
            <person name="Whitty B.R."/>
            <person name="Coutinho P.M."/>
            <person name="Henrissat B."/>
            <person name="Martin F."/>
            <person name="Thomas P.D."/>
            <person name="Tyler B.M."/>
            <person name="De Vries R.P."/>
            <person name="Kamoun S."/>
            <person name="Yandell M."/>
            <person name="Tisserat N."/>
            <person name="Buell C.R."/>
        </authorList>
    </citation>
    <scope>NUCLEOTIDE SEQUENCE</scope>
    <source>
        <strain evidence="12">DAOM:BR144</strain>
    </source>
</reference>
<keyword evidence="5" id="KW-0136">Cellulose degradation</keyword>
<dbReference type="PROSITE" id="PS00653">
    <property type="entry name" value="GLYCOSYL_HYDROL_F1_2"/>
    <property type="match status" value="1"/>
</dbReference>
<dbReference type="InterPro" id="IPR001360">
    <property type="entry name" value="Glyco_hydro_1"/>
</dbReference>
<feature type="binding site" evidence="10">
    <location>
        <position position="168"/>
    </location>
    <ligand>
        <name>substrate</name>
    </ligand>
</feature>
<dbReference type="InterPro" id="IPR017853">
    <property type="entry name" value="GH"/>
</dbReference>
<dbReference type="PRINTS" id="PR00131">
    <property type="entry name" value="GLHYDRLASE1"/>
</dbReference>
<evidence type="ECO:0000256" key="4">
    <source>
        <dbReference type="ARBA" id="ARBA00022801"/>
    </source>
</evidence>
<dbReference type="Proteomes" id="UP000019132">
    <property type="component" value="Unassembled WGS sequence"/>
</dbReference>
<feature type="active site" description="Proton donor" evidence="9">
    <location>
        <position position="169"/>
    </location>
</feature>
<dbReference type="Pfam" id="PF00232">
    <property type="entry name" value="Glyco_hydro_1"/>
    <property type="match status" value="1"/>
</dbReference>
<keyword evidence="12" id="KW-1185">Reference proteome</keyword>
<keyword evidence="7" id="KW-0326">Glycosidase</keyword>
<feature type="binding site" evidence="10">
    <location>
        <position position="122"/>
    </location>
    <ligand>
        <name>substrate</name>
    </ligand>
</feature>
<dbReference type="VEuPathDB" id="FungiDB:PYU1_G003745"/>
<dbReference type="GO" id="GO:0008422">
    <property type="term" value="F:beta-glucosidase activity"/>
    <property type="evidence" value="ECO:0007669"/>
    <property type="project" value="UniProtKB-EC"/>
</dbReference>
<dbReference type="SUPFAM" id="SSF51445">
    <property type="entry name" value="(Trans)glycosidases"/>
    <property type="match status" value="1"/>
</dbReference>
<evidence type="ECO:0000256" key="9">
    <source>
        <dbReference type="PIRSR" id="PIRSR617736-1"/>
    </source>
</evidence>
<dbReference type="STRING" id="431595.K3WFL4"/>
<protein>
    <recommendedName>
        <fullName evidence="3">beta-glucosidase</fullName>
        <ecNumber evidence="3">3.2.1.21</ecNumber>
    </recommendedName>
</protein>
<comment type="similarity">
    <text evidence="2">Belongs to the glycosyl hydrolase 1 family.</text>
</comment>
<evidence type="ECO:0000313" key="12">
    <source>
        <dbReference type="Proteomes" id="UP000019132"/>
    </source>
</evidence>
<dbReference type="HOGENOM" id="CLU_001859_1_0_1"/>
<sequence>MAQDIRFPEGFAWGVSTAAYQIEGATNEGGRGDCVWDAFSRTPGKTMNGETGAVAIDHYHRYKEDVQLMKNMGLKHYRMSISWPRIIPAGVGQVNEEGVDFYNRLIDELIANGIEPMVTLYHWDLPLPLATEFDGWLGGKHIQDAFAAYARVCFQRFGDRVKSWLSLNEPWISSFLGFGIGVHAPGRRHNPHTEPYIATHNMLLAHAKAVDVYRREFQPTQGGRIGVTLNCDWREPKPSDDPEEAKANAEAAERAVIFILGWSADPIYFGDYPQLMKDIVGDRLPKFTEEEKKLLKGSSDFFGLNHYGTEYVMPSKSFAAGIPPPNDRTGGVIADQGVEGSMDPTWKRTDIGWSVVPWGFEKLLLWIQKRYNPPGGIFVTENGCAWPAETKEEAQNDDFRVGFYKEYITGMHRAIAQGADVRGYFAWSFIDNYEWAAGYSKRFGLHWVDYKTLERVPKKSALWYGETLRNNGFTE</sequence>
<dbReference type="PANTHER" id="PTHR10353">
    <property type="entry name" value="GLYCOSYL HYDROLASE"/>
    <property type="match status" value="1"/>
</dbReference>
<dbReference type="EC" id="3.2.1.21" evidence="3"/>
<proteinExistence type="inferred from homology"/>
<dbReference type="OMA" id="YQIEGHG"/>
<keyword evidence="4" id="KW-0378">Hydrolase</keyword>
<dbReference type="PANTHER" id="PTHR10353:SF36">
    <property type="entry name" value="LP05116P"/>
    <property type="match status" value="1"/>
</dbReference>
<dbReference type="EMBL" id="GL376638">
    <property type="status" value="NOT_ANNOTATED_CDS"/>
    <property type="molecule type" value="Genomic_DNA"/>
</dbReference>
<feature type="binding site" evidence="10">
    <location>
        <position position="307"/>
    </location>
    <ligand>
        <name>substrate</name>
    </ligand>
</feature>
<dbReference type="GO" id="GO:0030245">
    <property type="term" value="P:cellulose catabolic process"/>
    <property type="evidence" value="ECO:0007669"/>
    <property type="project" value="UniProtKB-KW"/>
</dbReference>
<feature type="binding site" evidence="10">
    <location>
        <begin position="434"/>
        <end position="435"/>
    </location>
    <ligand>
        <name>substrate</name>
    </ligand>
</feature>
<keyword evidence="6" id="KW-0119">Carbohydrate metabolism</keyword>
<reference evidence="12" key="2">
    <citation type="submission" date="2010-04" db="EMBL/GenBank/DDBJ databases">
        <authorList>
            <person name="Buell R."/>
            <person name="Hamilton J."/>
            <person name="Hostetler J."/>
        </authorList>
    </citation>
    <scope>NUCLEOTIDE SEQUENCE [LARGE SCALE GENOMIC DNA]</scope>
    <source>
        <strain evidence="12">DAOM:BR144</strain>
    </source>
</reference>
<evidence type="ECO:0000256" key="8">
    <source>
        <dbReference type="ARBA" id="ARBA00023326"/>
    </source>
</evidence>
<name>K3WFL4_GLOUD</name>
<evidence type="ECO:0000256" key="10">
    <source>
        <dbReference type="PIRSR" id="PIRSR617736-2"/>
    </source>
</evidence>
<dbReference type="InterPro" id="IPR033132">
    <property type="entry name" value="GH_1_N_CS"/>
</dbReference>
<reference evidence="11" key="3">
    <citation type="submission" date="2015-02" db="UniProtKB">
        <authorList>
            <consortium name="EnsemblProtists"/>
        </authorList>
    </citation>
    <scope>IDENTIFICATION</scope>
    <source>
        <strain evidence="11">DAOM BR144</strain>
    </source>
</reference>
<organism evidence="11 12">
    <name type="scientific">Globisporangium ultimum (strain ATCC 200006 / CBS 805.95 / DAOM BR144)</name>
    <name type="common">Pythium ultimum</name>
    <dbReference type="NCBI Taxonomy" id="431595"/>
    <lineage>
        <taxon>Eukaryota</taxon>
        <taxon>Sar</taxon>
        <taxon>Stramenopiles</taxon>
        <taxon>Oomycota</taxon>
        <taxon>Peronosporomycetes</taxon>
        <taxon>Pythiales</taxon>
        <taxon>Pythiaceae</taxon>
        <taxon>Globisporangium</taxon>
    </lineage>
</organism>
<dbReference type="InParanoid" id="K3WFL4"/>
<dbReference type="NCBIfam" id="TIGR03356">
    <property type="entry name" value="BGL"/>
    <property type="match status" value="1"/>
</dbReference>
<feature type="binding site" evidence="10">
    <location>
        <position position="427"/>
    </location>
    <ligand>
        <name>substrate</name>
    </ligand>
</feature>
<dbReference type="eggNOG" id="KOG0626">
    <property type="taxonomic scope" value="Eukaryota"/>
</dbReference>
<feature type="active site" description="Nucleophile" evidence="9">
    <location>
        <position position="381"/>
    </location>
</feature>
<dbReference type="EnsemblProtists" id="PYU1_T003755">
    <property type="protein sequence ID" value="PYU1_T003755"/>
    <property type="gene ID" value="PYU1_G003745"/>
</dbReference>
<keyword evidence="8" id="KW-0624">Polysaccharide degradation</keyword>
<evidence type="ECO:0000256" key="5">
    <source>
        <dbReference type="ARBA" id="ARBA00023001"/>
    </source>
</evidence>
<dbReference type="Gene3D" id="3.20.20.80">
    <property type="entry name" value="Glycosidases"/>
    <property type="match status" value="1"/>
</dbReference>
<accession>K3WFL4</accession>